<gene>
    <name evidence="2" type="ORF">SAMN04488087_2336</name>
</gene>
<reference evidence="3" key="1">
    <citation type="submission" date="2016-11" db="EMBL/GenBank/DDBJ databases">
        <authorList>
            <person name="Varghese N."/>
            <person name="Submissions S."/>
        </authorList>
    </citation>
    <scope>NUCLEOTIDE SEQUENCE [LARGE SCALE GENOMIC DNA]</scope>
    <source>
        <strain evidence="3">DSM 22212</strain>
    </source>
</reference>
<dbReference type="Proteomes" id="UP000185812">
    <property type="component" value="Unassembled WGS sequence"/>
</dbReference>
<proteinExistence type="predicted"/>
<sequence>MLGGSGWLRLAQQNATCELNSMPQIGDYRTEEGVLVAFAKGVLEGCGIGGLFGGVAGCVVGVPYGVVASLIIWLLETKNDYKVDLTRWCQQNYTNCQNNEYYLRVCAELIDVE</sequence>
<dbReference type="EMBL" id="FRAU01000009">
    <property type="protein sequence ID" value="SHK94368.1"/>
    <property type="molecule type" value="Genomic_DNA"/>
</dbReference>
<organism evidence="2 3">
    <name type="scientific">Rhodothermus profundi</name>
    <dbReference type="NCBI Taxonomy" id="633813"/>
    <lineage>
        <taxon>Bacteria</taxon>
        <taxon>Pseudomonadati</taxon>
        <taxon>Rhodothermota</taxon>
        <taxon>Rhodothermia</taxon>
        <taxon>Rhodothermales</taxon>
        <taxon>Rhodothermaceae</taxon>
        <taxon>Rhodothermus</taxon>
    </lineage>
</organism>
<keyword evidence="3" id="KW-1185">Reference proteome</keyword>
<evidence type="ECO:0000256" key="1">
    <source>
        <dbReference type="SAM" id="Phobius"/>
    </source>
</evidence>
<evidence type="ECO:0000313" key="3">
    <source>
        <dbReference type="Proteomes" id="UP000185812"/>
    </source>
</evidence>
<name>A0A1M6WKX6_9BACT</name>
<feature type="transmembrane region" description="Helical" evidence="1">
    <location>
        <begin position="51"/>
        <end position="75"/>
    </location>
</feature>
<keyword evidence="1" id="KW-0472">Membrane</keyword>
<keyword evidence="1" id="KW-0812">Transmembrane</keyword>
<dbReference type="AlphaFoldDB" id="A0A1M6WKX6"/>
<protein>
    <submittedName>
        <fullName evidence="2">Uncharacterized protein</fullName>
    </submittedName>
</protein>
<keyword evidence="1" id="KW-1133">Transmembrane helix</keyword>
<accession>A0A1M6WKX6</accession>
<evidence type="ECO:0000313" key="2">
    <source>
        <dbReference type="EMBL" id="SHK94368.1"/>
    </source>
</evidence>